<dbReference type="Gene3D" id="3.30.457.10">
    <property type="entry name" value="Copper amine oxidase-like, N-terminal domain"/>
    <property type="match status" value="1"/>
</dbReference>
<dbReference type="Pfam" id="PF07833">
    <property type="entry name" value="Cu_amine_oxidN1"/>
    <property type="match status" value="1"/>
</dbReference>
<dbReference type="Proteomes" id="UP000448943">
    <property type="component" value="Unassembled WGS sequence"/>
</dbReference>
<dbReference type="Gene3D" id="2.30.30.40">
    <property type="entry name" value="SH3 Domains"/>
    <property type="match status" value="1"/>
</dbReference>
<dbReference type="GO" id="GO:0005975">
    <property type="term" value="P:carbohydrate metabolic process"/>
    <property type="evidence" value="ECO:0007669"/>
    <property type="project" value="InterPro"/>
</dbReference>
<evidence type="ECO:0000313" key="3">
    <source>
        <dbReference type="Proteomes" id="UP000448943"/>
    </source>
</evidence>
<dbReference type="InterPro" id="IPR036582">
    <property type="entry name" value="Mao_N_sf"/>
</dbReference>
<dbReference type="EMBL" id="SIJB01000028">
    <property type="protein sequence ID" value="NBI29974.1"/>
    <property type="molecule type" value="Genomic_DNA"/>
</dbReference>
<comment type="caution">
    <text evidence="2">The sequence shown here is derived from an EMBL/GenBank/DDBJ whole genome shotgun (WGS) entry which is preliminary data.</text>
</comment>
<evidence type="ECO:0000259" key="1">
    <source>
        <dbReference type="PROSITE" id="PS51910"/>
    </source>
</evidence>
<dbReference type="PANTHER" id="PTHR46066:SF2">
    <property type="entry name" value="CHITINASE DOMAIN-CONTAINING PROTEIN 1"/>
    <property type="match status" value="1"/>
</dbReference>
<dbReference type="InterPro" id="IPR011583">
    <property type="entry name" value="Chitinase_II/V-like_cat"/>
</dbReference>
<accession>A0A6N9Q5R9</accession>
<dbReference type="Gene3D" id="3.10.50.10">
    <property type="match status" value="1"/>
</dbReference>
<dbReference type="InterPro" id="IPR001223">
    <property type="entry name" value="Glyco_hydro18_cat"/>
</dbReference>
<dbReference type="SUPFAM" id="SSF55383">
    <property type="entry name" value="Copper amine oxidase, domain N"/>
    <property type="match status" value="1"/>
</dbReference>
<feature type="domain" description="GH18" evidence="1">
    <location>
        <begin position="246"/>
        <end position="564"/>
    </location>
</feature>
<dbReference type="Gene3D" id="3.20.20.80">
    <property type="entry name" value="Glycosidases"/>
    <property type="match status" value="1"/>
</dbReference>
<protein>
    <submittedName>
        <fullName evidence="2">Glycosyl hydrolase</fullName>
    </submittedName>
</protein>
<dbReference type="SUPFAM" id="SSF51445">
    <property type="entry name" value="(Trans)glycosidases"/>
    <property type="match status" value="1"/>
</dbReference>
<reference evidence="2 3" key="1">
    <citation type="submission" date="2019-01" db="EMBL/GenBank/DDBJ databases">
        <title>Chengkuizengella sp. nov., isolated from deep-sea sediment of East Pacific Ocean.</title>
        <authorList>
            <person name="Yang J."/>
            <person name="Lai Q."/>
            <person name="Shao Z."/>
        </authorList>
    </citation>
    <scope>NUCLEOTIDE SEQUENCE [LARGE SCALE GENOMIC DNA]</scope>
    <source>
        <strain evidence="2 3">YPA3-1-1</strain>
    </source>
</reference>
<dbReference type="SMART" id="SM00636">
    <property type="entry name" value="Glyco_18"/>
    <property type="match status" value="1"/>
</dbReference>
<dbReference type="OrthoDB" id="9775889at2"/>
<dbReference type="Pfam" id="PF00704">
    <property type="entry name" value="Glyco_hydro_18"/>
    <property type="match status" value="1"/>
</dbReference>
<name>A0A6N9Q5R9_9BACL</name>
<dbReference type="InterPro" id="IPR017853">
    <property type="entry name" value="GH"/>
</dbReference>
<dbReference type="PANTHER" id="PTHR46066">
    <property type="entry name" value="CHITINASE DOMAIN-CONTAINING PROTEIN 1 FAMILY MEMBER"/>
    <property type="match status" value="1"/>
</dbReference>
<proteinExistence type="predicted"/>
<evidence type="ECO:0000313" key="2">
    <source>
        <dbReference type="EMBL" id="NBI29974.1"/>
    </source>
</evidence>
<dbReference type="InterPro" id="IPR029070">
    <property type="entry name" value="Chitinase_insertion_sf"/>
</dbReference>
<keyword evidence="3" id="KW-1185">Reference proteome</keyword>
<dbReference type="AlphaFoldDB" id="A0A6N9Q5R9"/>
<dbReference type="InterPro" id="IPR012854">
    <property type="entry name" value="Cu_amine_oxidase-like_N"/>
</dbReference>
<dbReference type="PROSITE" id="PS51910">
    <property type="entry name" value="GH18_2"/>
    <property type="match status" value="1"/>
</dbReference>
<organism evidence="2 3">
    <name type="scientific">Chengkuizengella marina</name>
    <dbReference type="NCBI Taxonomy" id="2507566"/>
    <lineage>
        <taxon>Bacteria</taxon>
        <taxon>Bacillati</taxon>
        <taxon>Bacillota</taxon>
        <taxon>Bacilli</taxon>
        <taxon>Bacillales</taxon>
        <taxon>Paenibacillaceae</taxon>
        <taxon>Chengkuizengella</taxon>
    </lineage>
</organism>
<keyword evidence="2" id="KW-0378">Hydrolase</keyword>
<dbReference type="GO" id="GO:0016787">
    <property type="term" value="F:hydrolase activity"/>
    <property type="evidence" value="ECO:0007669"/>
    <property type="project" value="UniProtKB-KW"/>
</dbReference>
<dbReference type="GO" id="GO:0008061">
    <property type="term" value="F:chitin binding"/>
    <property type="evidence" value="ECO:0007669"/>
    <property type="project" value="InterPro"/>
</dbReference>
<gene>
    <name evidence="2" type="ORF">ERL59_13500</name>
</gene>
<sequence>MILFCLLLFIVLFFSFVFYQSWLSGQPSSDRVIEEFNGLDQPIFYQNELQPYSALGKDKGLKVPLDFVKEHIDPNVRLEEDSGSVIITTDKQVVHFKTDQLSAMINEKPYSLQFPIEVINDTIYFPIYHLLEFYNLKIVESEETNAVLIWNAGDVIQWGKVVGQDQTEVSIPIRTEPTIKSSILYDISINDNVMILEEKLNGWYFVQLENGYQGYLEEQYIILDELEIIPNQVKEESTLVWNPLGEKVNLTWEAVYNKKTDTTVIGNMPGLNVISPTWFHLLDESGNIENKADAEYVNWAHSQGYQIWALFSNNFDPDWTSAVLSNYETRMKMIKQLVSYAELYDLQGINIDFENVYLKDKDNLTQFVRELTPILHEQNLVVSIDVTIRGGSEMWSLFYDRKALGEVVDYMMVMTYDEHWASSPVAGSVASLPWVEKGIVDIMNEDQVPSEKLILGVPFYTRLWTEEEVDGNTSVSSKTLFMETVLQIIEDKNLDIQYKEDVGQNYVEYKEGNATHKIWIEDDVSMQARAEIVKKYDLAGIASWRRGFETPDIWEVIDKTLNKRP</sequence>